<evidence type="ECO:0000313" key="13">
    <source>
        <dbReference type="EMBL" id="TKK71900.1"/>
    </source>
</evidence>
<dbReference type="Gene3D" id="2.60.40.1120">
    <property type="entry name" value="Carboxypeptidase-like, regulatory domain"/>
    <property type="match status" value="1"/>
</dbReference>
<dbReference type="InterPro" id="IPR037066">
    <property type="entry name" value="Plug_dom_sf"/>
</dbReference>
<dbReference type="EMBL" id="SZQL01000001">
    <property type="protein sequence ID" value="TKK71900.1"/>
    <property type="molecule type" value="Genomic_DNA"/>
</dbReference>
<dbReference type="AlphaFoldDB" id="A0A4U3L9T9"/>
<evidence type="ECO:0000256" key="4">
    <source>
        <dbReference type="ARBA" id="ARBA00022692"/>
    </source>
</evidence>
<dbReference type="NCBIfam" id="TIGR04057">
    <property type="entry name" value="SusC_RagA_signa"/>
    <property type="match status" value="1"/>
</dbReference>
<dbReference type="RefSeq" id="WP_137260140.1">
    <property type="nucleotide sequence ID" value="NZ_SZQL01000001.1"/>
</dbReference>
<keyword evidence="14" id="KW-1185">Reference proteome</keyword>
<evidence type="ECO:0000256" key="8">
    <source>
        <dbReference type="PROSITE-ProRule" id="PRU01360"/>
    </source>
</evidence>
<protein>
    <submittedName>
        <fullName evidence="13">TonB-dependent receptor</fullName>
    </submittedName>
</protein>
<proteinExistence type="inferred from homology"/>
<dbReference type="SUPFAM" id="SSF49464">
    <property type="entry name" value="Carboxypeptidase regulatory domain-like"/>
    <property type="match status" value="1"/>
</dbReference>
<gene>
    <name evidence="13" type="ORF">FC093_02470</name>
</gene>
<dbReference type="Pfam" id="PF07715">
    <property type="entry name" value="Plug"/>
    <property type="match status" value="1"/>
</dbReference>
<comment type="caution">
    <text evidence="13">The sequence shown here is derived from an EMBL/GenBank/DDBJ whole genome shotgun (WGS) entry which is preliminary data.</text>
</comment>
<dbReference type="InterPro" id="IPR008969">
    <property type="entry name" value="CarboxyPept-like_regulatory"/>
</dbReference>
<dbReference type="NCBIfam" id="TIGR04056">
    <property type="entry name" value="OMP_RagA_SusC"/>
    <property type="match status" value="1"/>
</dbReference>
<dbReference type="GO" id="GO:0009279">
    <property type="term" value="C:cell outer membrane"/>
    <property type="evidence" value="ECO:0007669"/>
    <property type="project" value="UniProtKB-SubCell"/>
</dbReference>
<evidence type="ECO:0000256" key="3">
    <source>
        <dbReference type="ARBA" id="ARBA00022452"/>
    </source>
</evidence>
<keyword evidence="2 8" id="KW-0813">Transport</keyword>
<evidence type="ECO:0000256" key="5">
    <source>
        <dbReference type="ARBA" id="ARBA00023077"/>
    </source>
</evidence>
<sequence>MGKKKISHFLALLLIMLFNGMIAFGQSAITVEGTVSAADSNAMVQSVSVTVKGSSKGTSTDATGHYKLTGVSPAATLVFTALGYKTQSVEVNGKTHIDVSLEAAEAATLDQVVVIGYGTAKKKDLTGAVSSVNVAKLQNENRTSVQDALRANVPGLTVGVTTGAKPGGALEIRGTNSLNAGTSPLIVVDGVIYYGALSDINPQDIANVDVLKDASAAAVYGAKSANGVIMVTTKKGRLGKPTINFNTNIALATMSVNQPVYQGEDFIKWRTDVENSIHGFNQQPYQFNDSRTLPSDISIDQWLAYDASSGDPVDVWLNRLNFKPIEIKDYKLGHVTNWYDMMFRNALQQNYTVSVSGASDRFSYYWSGGYLNNEGIVVGDKYSTIQSRLKLEAEVTKFLTVGVNVQFAARDESSVPLNWGLIVNNSPYGSMYNDDSTDYRYSPQDDPGGGSRNPLLGPKYTNRMTKYYTLNNIIYGKVKLLLGITYTMNFTPQFEFYNYFNGNAAQDPDFELIGGQAERNNHNIYQWQIDNILSWNKTFNNDHNVQVTLLANAEKYRYWSNDMIGTDFDPSDVLSYHNMGAAINQTISSDDEYSTGAAYMARLFYSYKDRYLLTLSMRQDGYSAFGQKYPWARFPAAALGWVFTQEDFIKSKWLNYGKLRLSYGINGNRDIGRYSSLANLATGKYLVVNPDGTTNVVSQLYVTQMANPDLKWEKTAAFNIGLDFSMFNNVISGSIDVYKGQTKNLLVNRSLPDVVGFANVQTNLGEIDNKGLEINLNSTNINRNNFRWTTSFNFSLNRNEIVHLYGTMTDIKDANGNVIGQQEASDITNKWFIGHPIEAVWDIPVLGVYQTKDADQAAVYGQSPGDFKLQDVNGDGKYTNDDRQFIGYSKPRYQWTLRNNFTFLKNFDLSALIYSSWGYMSSFNQAKNRDGFPDRTDAYVYPYWTPDNPTNDFARIFSSDGGASYSVYRKRNFIRLDNVALAYTLPKTLVEKAGIQDLRFYFSIKNAAVYKPDWQYWDPEWDPNVGPGPTPRTYTLGFNLTL</sequence>
<feature type="domain" description="TonB-dependent receptor-like beta-barrel" evidence="11">
    <location>
        <begin position="429"/>
        <end position="796"/>
    </location>
</feature>
<dbReference type="InterPro" id="IPR023997">
    <property type="entry name" value="TonB-dep_OMP_SusC/RagA_CS"/>
</dbReference>
<accession>A0A4U3L9T9</accession>
<evidence type="ECO:0000256" key="2">
    <source>
        <dbReference type="ARBA" id="ARBA00022448"/>
    </source>
</evidence>
<dbReference type="Pfam" id="PF13715">
    <property type="entry name" value="CarbopepD_reg_2"/>
    <property type="match status" value="1"/>
</dbReference>
<comment type="similarity">
    <text evidence="8 9">Belongs to the TonB-dependent receptor family.</text>
</comment>
<dbReference type="SUPFAM" id="SSF56935">
    <property type="entry name" value="Porins"/>
    <property type="match status" value="1"/>
</dbReference>
<evidence type="ECO:0000256" key="1">
    <source>
        <dbReference type="ARBA" id="ARBA00004571"/>
    </source>
</evidence>
<evidence type="ECO:0000313" key="14">
    <source>
        <dbReference type="Proteomes" id="UP000305848"/>
    </source>
</evidence>
<organism evidence="13 14">
    <name type="scientific">Ilyomonas limi</name>
    <dbReference type="NCBI Taxonomy" id="2575867"/>
    <lineage>
        <taxon>Bacteria</taxon>
        <taxon>Pseudomonadati</taxon>
        <taxon>Bacteroidota</taxon>
        <taxon>Chitinophagia</taxon>
        <taxon>Chitinophagales</taxon>
        <taxon>Chitinophagaceae</taxon>
        <taxon>Ilyomonas</taxon>
    </lineage>
</organism>
<keyword evidence="13" id="KW-0675">Receptor</keyword>
<keyword evidence="3 8" id="KW-1134">Transmembrane beta strand</keyword>
<name>A0A4U3L9T9_9BACT</name>
<feature type="domain" description="TonB-dependent receptor plug" evidence="12">
    <location>
        <begin position="121"/>
        <end position="228"/>
    </location>
</feature>
<keyword evidence="5 9" id="KW-0798">TonB box</keyword>
<dbReference type="Pfam" id="PF00593">
    <property type="entry name" value="TonB_dep_Rec_b-barrel"/>
    <property type="match status" value="1"/>
</dbReference>
<dbReference type="InterPro" id="IPR012910">
    <property type="entry name" value="Plug_dom"/>
</dbReference>
<dbReference type="Proteomes" id="UP000305848">
    <property type="component" value="Unassembled WGS sequence"/>
</dbReference>
<evidence type="ECO:0000256" key="7">
    <source>
        <dbReference type="ARBA" id="ARBA00023237"/>
    </source>
</evidence>
<comment type="subcellular location">
    <subcellularLocation>
        <location evidence="1 8">Cell outer membrane</location>
        <topology evidence="1 8">Multi-pass membrane protein</topology>
    </subcellularLocation>
</comment>
<dbReference type="Gene3D" id="2.170.130.10">
    <property type="entry name" value="TonB-dependent receptor, plug domain"/>
    <property type="match status" value="1"/>
</dbReference>
<evidence type="ECO:0000259" key="12">
    <source>
        <dbReference type="Pfam" id="PF07715"/>
    </source>
</evidence>
<dbReference type="Gene3D" id="2.40.170.20">
    <property type="entry name" value="TonB-dependent receptor, beta-barrel domain"/>
    <property type="match status" value="1"/>
</dbReference>
<dbReference type="InterPro" id="IPR039426">
    <property type="entry name" value="TonB-dep_rcpt-like"/>
</dbReference>
<keyword evidence="6 8" id="KW-0472">Membrane</keyword>
<evidence type="ECO:0000256" key="9">
    <source>
        <dbReference type="RuleBase" id="RU003357"/>
    </source>
</evidence>
<keyword evidence="7 8" id="KW-0998">Cell outer membrane</keyword>
<evidence type="ECO:0000256" key="10">
    <source>
        <dbReference type="SAM" id="MobiDB-lite"/>
    </source>
</evidence>
<evidence type="ECO:0000259" key="11">
    <source>
        <dbReference type="Pfam" id="PF00593"/>
    </source>
</evidence>
<evidence type="ECO:0000256" key="6">
    <source>
        <dbReference type="ARBA" id="ARBA00023136"/>
    </source>
</evidence>
<keyword evidence="4 8" id="KW-0812">Transmembrane</keyword>
<dbReference type="PROSITE" id="PS52016">
    <property type="entry name" value="TONB_DEPENDENT_REC_3"/>
    <property type="match status" value="1"/>
</dbReference>
<reference evidence="13 14" key="1">
    <citation type="submission" date="2019-05" db="EMBL/GenBank/DDBJ databases">
        <title>Panacibacter sp. strain 17mud1-8 Genome sequencing and assembly.</title>
        <authorList>
            <person name="Chhetri G."/>
        </authorList>
    </citation>
    <scope>NUCLEOTIDE SEQUENCE [LARGE SCALE GENOMIC DNA]</scope>
    <source>
        <strain evidence="13 14">17mud1-8</strain>
    </source>
</reference>
<dbReference type="OrthoDB" id="9768177at2"/>
<dbReference type="InterPro" id="IPR036942">
    <property type="entry name" value="Beta-barrel_TonB_sf"/>
</dbReference>
<dbReference type="InterPro" id="IPR023996">
    <property type="entry name" value="TonB-dep_OMP_SusC/RagA"/>
</dbReference>
<feature type="region of interest" description="Disordered" evidence="10">
    <location>
        <begin position="434"/>
        <end position="457"/>
    </location>
</feature>
<dbReference type="InterPro" id="IPR000531">
    <property type="entry name" value="Beta-barrel_TonB"/>
</dbReference>